<proteinExistence type="predicted"/>
<gene>
    <name evidence="5" type="ORF">CA85_29750</name>
</gene>
<accession>A0A5C5XU74</accession>
<dbReference type="OrthoDB" id="264725at2"/>
<dbReference type="GO" id="GO:0015031">
    <property type="term" value="P:protein transport"/>
    <property type="evidence" value="ECO:0007669"/>
    <property type="project" value="UniProtKB-KW"/>
</dbReference>
<feature type="coiled-coil region" evidence="3">
    <location>
        <begin position="71"/>
        <end position="102"/>
    </location>
</feature>
<feature type="region of interest" description="Disordered" evidence="4">
    <location>
        <begin position="1"/>
        <end position="62"/>
    </location>
</feature>
<keyword evidence="5" id="KW-0969">Cilium</keyword>
<dbReference type="InterPro" id="IPR051472">
    <property type="entry name" value="T3SS_Stator/FliH"/>
</dbReference>
<keyword evidence="2" id="KW-0653">Protein transport</keyword>
<sequence length="285" mass="30842">MAGIFQSFAAKASSTSTSSRSTRENASDQPSKGGVSERSASARIIKTTSRGSEAGAGDSHRATEFNLSDLAAQGREQIERCQQQVEQMLEQAREQAEEIKANAHAAGYAEGQRVAEATIESQVDRRAEEKAKMHVESLHTAVVQMKGQYDAWMRQYADTLADTAIGAAERLTRSQLGFADGSRDRVANPAESAPDAVGHLIVRWAREALHSTRSAQRLTLAVHPETRAQLGPALTELIAHADLPEQSAIIADETLCIGDVIVRHDGGEIHAGLDAQLKRLREQLQ</sequence>
<evidence type="ECO:0000256" key="1">
    <source>
        <dbReference type="ARBA" id="ARBA00022448"/>
    </source>
</evidence>
<keyword evidence="3" id="KW-0175">Coiled coil</keyword>
<name>A0A5C5XU74_9BACT</name>
<organism evidence="5 6">
    <name type="scientific">Allorhodopirellula solitaria</name>
    <dbReference type="NCBI Taxonomy" id="2527987"/>
    <lineage>
        <taxon>Bacteria</taxon>
        <taxon>Pseudomonadati</taxon>
        <taxon>Planctomycetota</taxon>
        <taxon>Planctomycetia</taxon>
        <taxon>Pirellulales</taxon>
        <taxon>Pirellulaceae</taxon>
        <taxon>Allorhodopirellula</taxon>
    </lineage>
</organism>
<evidence type="ECO:0000313" key="6">
    <source>
        <dbReference type="Proteomes" id="UP000318053"/>
    </source>
</evidence>
<keyword evidence="6" id="KW-1185">Reference proteome</keyword>
<dbReference type="PANTHER" id="PTHR34982:SF1">
    <property type="entry name" value="FLAGELLAR ASSEMBLY PROTEIN FLIH"/>
    <property type="match status" value="1"/>
</dbReference>
<dbReference type="AlphaFoldDB" id="A0A5C5XU74"/>
<comment type="caution">
    <text evidence="5">The sequence shown here is derived from an EMBL/GenBank/DDBJ whole genome shotgun (WGS) entry which is preliminary data.</text>
</comment>
<dbReference type="RefSeq" id="WP_146391924.1">
    <property type="nucleotide sequence ID" value="NZ_SJPK01000006.1"/>
</dbReference>
<dbReference type="GO" id="GO:0005829">
    <property type="term" value="C:cytosol"/>
    <property type="evidence" value="ECO:0007669"/>
    <property type="project" value="TreeGrafter"/>
</dbReference>
<keyword evidence="1" id="KW-0813">Transport</keyword>
<evidence type="ECO:0000256" key="2">
    <source>
        <dbReference type="ARBA" id="ARBA00022927"/>
    </source>
</evidence>
<protein>
    <submittedName>
        <fullName evidence="5">Flagellar assembly protein H</fullName>
    </submittedName>
</protein>
<evidence type="ECO:0000313" key="5">
    <source>
        <dbReference type="EMBL" id="TWT66111.1"/>
    </source>
</evidence>
<dbReference type="EMBL" id="SJPK01000006">
    <property type="protein sequence ID" value="TWT66111.1"/>
    <property type="molecule type" value="Genomic_DNA"/>
</dbReference>
<evidence type="ECO:0000256" key="3">
    <source>
        <dbReference type="SAM" id="Coils"/>
    </source>
</evidence>
<keyword evidence="5" id="KW-0282">Flagellum</keyword>
<dbReference type="Proteomes" id="UP000318053">
    <property type="component" value="Unassembled WGS sequence"/>
</dbReference>
<keyword evidence="5" id="KW-0966">Cell projection</keyword>
<dbReference type="PANTHER" id="PTHR34982">
    <property type="entry name" value="YOP PROTEINS TRANSLOCATION PROTEIN L"/>
    <property type="match status" value="1"/>
</dbReference>
<evidence type="ECO:0000256" key="4">
    <source>
        <dbReference type="SAM" id="MobiDB-lite"/>
    </source>
</evidence>
<reference evidence="5 6" key="1">
    <citation type="submission" date="2019-02" db="EMBL/GenBank/DDBJ databases">
        <title>Deep-cultivation of Planctomycetes and their phenomic and genomic characterization uncovers novel biology.</title>
        <authorList>
            <person name="Wiegand S."/>
            <person name="Jogler M."/>
            <person name="Boedeker C."/>
            <person name="Pinto D."/>
            <person name="Vollmers J."/>
            <person name="Rivas-Marin E."/>
            <person name="Kohn T."/>
            <person name="Peeters S.H."/>
            <person name="Heuer A."/>
            <person name="Rast P."/>
            <person name="Oberbeckmann S."/>
            <person name="Bunk B."/>
            <person name="Jeske O."/>
            <person name="Meyerdierks A."/>
            <person name="Storesund J.E."/>
            <person name="Kallscheuer N."/>
            <person name="Luecker S."/>
            <person name="Lage O.M."/>
            <person name="Pohl T."/>
            <person name="Merkel B.J."/>
            <person name="Hornburger P."/>
            <person name="Mueller R.-W."/>
            <person name="Bruemmer F."/>
            <person name="Labrenz M."/>
            <person name="Spormann A.M."/>
            <person name="Op Den Camp H."/>
            <person name="Overmann J."/>
            <person name="Amann R."/>
            <person name="Jetten M.S.M."/>
            <person name="Mascher T."/>
            <person name="Medema M.H."/>
            <person name="Devos D.P."/>
            <person name="Kaster A.-K."/>
            <person name="Ovreas L."/>
            <person name="Rohde M."/>
            <person name="Galperin M.Y."/>
            <person name="Jogler C."/>
        </authorList>
    </citation>
    <scope>NUCLEOTIDE SEQUENCE [LARGE SCALE GENOMIC DNA]</scope>
    <source>
        <strain evidence="5 6">CA85</strain>
    </source>
</reference>